<dbReference type="InterPro" id="IPR027417">
    <property type="entry name" value="P-loop_NTPase"/>
</dbReference>
<organism evidence="1 2">
    <name type="scientific">Pseudodesulfovibrio cashew</name>
    <dbReference type="NCBI Taxonomy" id="2678688"/>
    <lineage>
        <taxon>Bacteria</taxon>
        <taxon>Pseudomonadati</taxon>
        <taxon>Thermodesulfobacteriota</taxon>
        <taxon>Desulfovibrionia</taxon>
        <taxon>Desulfovibrionales</taxon>
        <taxon>Desulfovibrionaceae</taxon>
    </lineage>
</organism>
<accession>A0A6I6JI08</accession>
<dbReference type="SUPFAM" id="SSF52540">
    <property type="entry name" value="P-loop containing nucleoside triphosphate hydrolases"/>
    <property type="match status" value="1"/>
</dbReference>
<dbReference type="Proteomes" id="UP000428328">
    <property type="component" value="Chromosome"/>
</dbReference>
<sequence>MGKYLINEEYDVEEAGATKSFAKGDRREDYADAWRNTGNVILMGLPGSGKRALADLLAERTGLPVVAPGDAERAVEALGGENRIIILNDTIMEAPTVRPLVHGAGKGFYLMNDSNTLADRVAQRDGVEDRDALWRELSARLAVMEPLFYETLHFILQPGQTPEEMVEDALEKIAY</sequence>
<keyword evidence="2" id="KW-1185">Reference proteome</keyword>
<name>A0A6I6JI08_9BACT</name>
<protein>
    <recommendedName>
        <fullName evidence="3">Shikimate kinase</fullName>
    </recommendedName>
</protein>
<dbReference type="EMBL" id="CP046400">
    <property type="protein sequence ID" value="QGY40819.1"/>
    <property type="molecule type" value="Genomic_DNA"/>
</dbReference>
<evidence type="ECO:0000313" key="2">
    <source>
        <dbReference type="Proteomes" id="UP000428328"/>
    </source>
</evidence>
<reference evidence="1 2" key="1">
    <citation type="submission" date="2019-11" db="EMBL/GenBank/DDBJ databases">
        <authorList>
            <person name="Zheng R.K."/>
            <person name="Sun C.M."/>
        </authorList>
    </citation>
    <scope>NUCLEOTIDE SEQUENCE [LARGE SCALE GENOMIC DNA]</scope>
    <source>
        <strain evidence="1 2">SRB007</strain>
    </source>
</reference>
<dbReference type="AlphaFoldDB" id="A0A6I6JI08"/>
<evidence type="ECO:0008006" key="3">
    <source>
        <dbReference type="Google" id="ProtNLM"/>
    </source>
</evidence>
<proteinExistence type="predicted"/>
<gene>
    <name evidence="1" type="ORF">GM415_12015</name>
</gene>
<evidence type="ECO:0000313" key="1">
    <source>
        <dbReference type="EMBL" id="QGY40819.1"/>
    </source>
</evidence>
<dbReference type="KEGG" id="psel:GM415_12015"/>
<dbReference type="RefSeq" id="WP_158948481.1">
    <property type="nucleotide sequence ID" value="NZ_CP046400.1"/>
</dbReference>
<dbReference type="Gene3D" id="3.40.50.300">
    <property type="entry name" value="P-loop containing nucleotide triphosphate hydrolases"/>
    <property type="match status" value="1"/>
</dbReference>